<keyword evidence="2" id="KW-1185">Reference proteome</keyword>
<dbReference type="RefSeq" id="WP_161552888.1">
    <property type="nucleotide sequence ID" value="NZ_AP022325.1"/>
</dbReference>
<name>A0A809SDV5_9BACT</name>
<dbReference type="PROSITE" id="PS51257">
    <property type="entry name" value="PROKAR_LIPOPROTEIN"/>
    <property type="match status" value="1"/>
</dbReference>
<sequence length="217" mass="25461">MNKKRLNLLKILSLTVPVAGVISCVSCNETKKDEYKINQIEFTETNENESILKIKFNKEIINKDIKINFNSNLSYEIKKENNLVILAFNNLEENRIYEIKSIFIDNKELTKPLELNYKFNKTPKLQKEVSVKDLNFSNITQNSANLNIKLENFVNKIELVINLNQNTYTYNLDQPETTINLNNLLEDTVYKINWIKINNIIVKVDNFNNFSNIKNYN</sequence>
<reference evidence="1 2" key="1">
    <citation type="submission" date="2020-01" db="EMBL/GenBank/DDBJ databases">
        <title>Complete genome sequence of Mycoplasma felis strain Myco-2.</title>
        <authorList>
            <person name="Kinoshita Y."/>
            <person name="Niwa H."/>
            <person name="Uchida-Fujii E."/>
            <person name="Nukada T."/>
        </authorList>
    </citation>
    <scope>NUCLEOTIDE SEQUENCE [LARGE SCALE GENOMIC DNA]</scope>
    <source>
        <strain evidence="1 2">Myco-2</strain>
    </source>
</reference>
<dbReference type="KEGG" id="mfel:JPM2_0420"/>
<dbReference type="EMBL" id="AP022325">
    <property type="protein sequence ID" value="BBU47349.1"/>
    <property type="molecule type" value="Genomic_DNA"/>
</dbReference>
<dbReference type="AlphaFoldDB" id="A0A809SDV5"/>
<evidence type="ECO:0000313" key="1">
    <source>
        <dbReference type="EMBL" id="BBU47349.1"/>
    </source>
</evidence>
<dbReference type="Proteomes" id="UP000464317">
    <property type="component" value="Chromosome"/>
</dbReference>
<proteinExistence type="predicted"/>
<gene>
    <name evidence="1" type="ORF">JPM2_0420</name>
</gene>
<evidence type="ECO:0000313" key="2">
    <source>
        <dbReference type="Proteomes" id="UP000464317"/>
    </source>
</evidence>
<evidence type="ECO:0008006" key="3">
    <source>
        <dbReference type="Google" id="ProtNLM"/>
    </source>
</evidence>
<organism evidence="1 2">
    <name type="scientific">Mycoplasmopsis felis</name>
    <dbReference type="NCBI Taxonomy" id="33923"/>
    <lineage>
        <taxon>Bacteria</taxon>
        <taxon>Bacillati</taxon>
        <taxon>Mycoplasmatota</taxon>
        <taxon>Mycoplasmoidales</taxon>
        <taxon>Metamycoplasmataceae</taxon>
        <taxon>Mycoplasmopsis</taxon>
    </lineage>
</organism>
<accession>A0A809SDV5</accession>
<protein>
    <recommendedName>
        <fullName evidence="3">Lipoprotein</fullName>
    </recommendedName>
</protein>